<dbReference type="EMBL" id="CM035419">
    <property type="protein sequence ID" value="KAH7415737.1"/>
    <property type="molecule type" value="Genomic_DNA"/>
</dbReference>
<reference evidence="3" key="1">
    <citation type="submission" date="2021-08" db="EMBL/GenBank/DDBJ databases">
        <title>WGS assembly of Ceratopteris richardii.</title>
        <authorList>
            <person name="Marchant D.B."/>
            <person name="Chen G."/>
            <person name="Jenkins J."/>
            <person name="Shu S."/>
            <person name="Leebens-Mack J."/>
            <person name="Grimwood J."/>
            <person name="Schmutz J."/>
            <person name="Soltis P."/>
            <person name="Soltis D."/>
            <person name="Chen Z.-H."/>
        </authorList>
    </citation>
    <scope>NUCLEOTIDE SEQUENCE</scope>
    <source>
        <strain evidence="3">Whitten #5841</strain>
        <tissue evidence="3">Leaf</tissue>
    </source>
</reference>
<name>A0A8T2TAI7_CERRI</name>
<dbReference type="GO" id="GO:0042645">
    <property type="term" value="C:mitochondrial nucleoid"/>
    <property type="evidence" value="ECO:0007669"/>
    <property type="project" value="TreeGrafter"/>
</dbReference>
<dbReference type="PANTHER" id="PTHR10302">
    <property type="entry name" value="SINGLE-STRANDED DNA-BINDING PROTEIN"/>
    <property type="match status" value="1"/>
</dbReference>
<sequence length="392" mass="44915">MAEWRWSRPMTSSAMARRVAEFCLTGAVTQVVARKRCSTASVRLYHVAQRAFCSASLSESSGSVSFPSLVSSKDRVGFPRPQEIPWQKELVNSVNLIGRISRNVDVTYLASGTVSARTSIDVVAEHLDHVRRPNVFELVFWDELAEIAATHLKKDDQVFVTGSIWVESFMDKEKYLKTSCKVVAKDLKLVVPEQQEFSSYAPSTNLVVHKNAKLEEEHEEKGFTTSRRNLEDAWTELFENPSNFWDNRNKKKNVNSPDFRHKSRPISLWINDVNIPAWVPERLSSGCLDVSKEDPYPKSERLWQEFFTCPSEWWDNRAKKLSLKSPDFKNKSTGEALWINSTFTPKWVEAQLELYDAKNRTAKADYMDSSWTKVFDKKAAYVSSEGDEFSVI</sequence>
<dbReference type="PANTHER" id="PTHR10302:SF0">
    <property type="entry name" value="SINGLE-STRANDED DNA-BINDING PROTEIN, MITOCHONDRIAL"/>
    <property type="match status" value="1"/>
</dbReference>
<dbReference type="Proteomes" id="UP000825935">
    <property type="component" value="Chromosome 14"/>
</dbReference>
<dbReference type="SUPFAM" id="SSF50249">
    <property type="entry name" value="Nucleic acid-binding proteins"/>
    <property type="match status" value="1"/>
</dbReference>
<gene>
    <name evidence="3" type="ORF">KP509_14G058600</name>
</gene>
<dbReference type="InterPro" id="IPR000424">
    <property type="entry name" value="Primosome_PriB/ssb"/>
</dbReference>
<evidence type="ECO:0000256" key="1">
    <source>
        <dbReference type="ARBA" id="ARBA00023125"/>
    </source>
</evidence>
<evidence type="ECO:0000313" key="4">
    <source>
        <dbReference type="Proteomes" id="UP000825935"/>
    </source>
</evidence>
<dbReference type="OrthoDB" id="1078367at2759"/>
<accession>A0A8T2TAI7</accession>
<dbReference type="GO" id="GO:0003697">
    <property type="term" value="F:single-stranded DNA binding"/>
    <property type="evidence" value="ECO:0007669"/>
    <property type="project" value="InterPro"/>
</dbReference>
<organism evidence="3 4">
    <name type="scientific">Ceratopteris richardii</name>
    <name type="common">Triangle waterfern</name>
    <dbReference type="NCBI Taxonomy" id="49495"/>
    <lineage>
        <taxon>Eukaryota</taxon>
        <taxon>Viridiplantae</taxon>
        <taxon>Streptophyta</taxon>
        <taxon>Embryophyta</taxon>
        <taxon>Tracheophyta</taxon>
        <taxon>Polypodiopsida</taxon>
        <taxon>Polypodiidae</taxon>
        <taxon>Polypodiales</taxon>
        <taxon>Pteridineae</taxon>
        <taxon>Pteridaceae</taxon>
        <taxon>Parkerioideae</taxon>
        <taxon>Ceratopteris</taxon>
    </lineage>
</organism>
<keyword evidence="1 2" id="KW-0238">DNA-binding</keyword>
<dbReference type="InterPro" id="IPR011344">
    <property type="entry name" value="ssDNA-bd"/>
</dbReference>
<keyword evidence="4" id="KW-1185">Reference proteome</keyword>
<proteinExistence type="predicted"/>
<evidence type="ECO:0000256" key="2">
    <source>
        <dbReference type="PROSITE-ProRule" id="PRU00252"/>
    </source>
</evidence>
<dbReference type="AlphaFoldDB" id="A0A8T2TAI7"/>
<protein>
    <submittedName>
        <fullName evidence="3">Uncharacterized protein</fullName>
    </submittedName>
</protein>
<comment type="caution">
    <text evidence="3">The sequence shown here is derived from an EMBL/GenBank/DDBJ whole genome shotgun (WGS) entry which is preliminary data.</text>
</comment>
<dbReference type="Gene3D" id="2.40.50.140">
    <property type="entry name" value="Nucleic acid-binding proteins"/>
    <property type="match status" value="1"/>
</dbReference>
<dbReference type="Pfam" id="PF00436">
    <property type="entry name" value="SSB"/>
    <property type="match status" value="1"/>
</dbReference>
<dbReference type="InterPro" id="IPR012340">
    <property type="entry name" value="NA-bd_OB-fold"/>
</dbReference>
<dbReference type="OMA" id="NDRLHIT"/>
<evidence type="ECO:0000313" key="3">
    <source>
        <dbReference type="EMBL" id="KAH7415737.1"/>
    </source>
</evidence>
<dbReference type="GO" id="GO:0006264">
    <property type="term" value="P:mitochondrial DNA replication"/>
    <property type="evidence" value="ECO:0007669"/>
    <property type="project" value="TreeGrafter"/>
</dbReference>
<dbReference type="CDD" id="cd04496">
    <property type="entry name" value="SSB_OBF"/>
    <property type="match status" value="1"/>
</dbReference>
<dbReference type="PROSITE" id="PS50935">
    <property type="entry name" value="SSB"/>
    <property type="match status" value="1"/>
</dbReference>